<keyword evidence="4" id="KW-1185">Reference proteome</keyword>
<organism evidence="3 4">
    <name type="scientific">Solirubrobacter ginsenosidimutans</name>
    <dbReference type="NCBI Taxonomy" id="490573"/>
    <lineage>
        <taxon>Bacteria</taxon>
        <taxon>Bacillati</taxon>
        <taxon>Actinomycetota</taxon>
        <taxon>Thermoleophilia</taxon>
        <taxon>Solirubrobacterales</taxon>
        <taxon>Solirubrobacteraceae</taxon>
        <taxon>Solirubrobacter</taxon>
    </lineage>
</organism>
<proteinExistence type="predicted"/>
<comment type="caution">
    <text evidence="3">The sequence shown here is derived from an EMBL/GenBank/DDBJ whole genome shotgun (WGS) entry which is preliminary data.</text>
</comment>
<sequence>MLPLFPITLAAAALFAPAVAGAAEPQARALQPLMAAEVAAGAPGVTAYVDDGHRVWQGAAGVADVRTGRRLRPTDRFRAGSNTKSMVSTVVLQLVGEHRLALTDTVARRLGPVLPYANRVTVRNLLNHTSGIPDNATPPAVELFKGDPFRRWRPEELVALVADLPQEFPAGSAWNYSNTNYTLLGMMVERSTGHTLAQEVERRILRPLGLRDSSMPLHEPTPSGSFARGYSLDYDDEYNQIPETLRDVTAHDSSGYFAAGNLVTTEADLARFFRALLSGRLLSPALLAEMKTTVPTSYGPGIRYGLGLFFFDDTPCGTLIGHGGGMPGYENQFASTPDGRHQVGIMRNYEEAPDAVTEAQGTLWSKAMELACAA</sequence>
<dbReference type="AlphaFoldDB" id="A0A9X3MU34"/>
<accession>A0A9X3MU34</accession>
<dbReference type="InterPro" id="IPR050491">
    <property type="entry name" value="AmpC-like"/>
</dbReference>
<dbReference type="InterPro" id="IPR012338">
    <property type="entry name" value="Beta-lactam/transpept-like"/>
</dbReference>
<dbReference type="PANTHER" id="PTHR46825">
    <property type="entry name" value="D-ALANYL-D-ALANINE-CARBOXYPEPTIDASE/ENDOPEPTIDASE AMPH"/>
    <property type="match status" value="1"/>
</dbReference>
<gene>
    <name evidence="3" type="ORF">OM076_22475</name>
</gene>
<dbReference type="SUPFAM" id="SSF56601">
    <property type="entry name" value="beta-lactamase/transpeptidase-like"/>
    <property type="match status" value="1"/>
</dbReference>
<keyword evidence="1" id="KW-0732">Signal</keyword>
<evidence type="ECO:0000256" key="1">
    <source>
        <dbReference type="SAM" id="SignalP"/>
    </source>
</evidence>
<dbReference type="InterPro" id="IPR001466">
    <property type="entry name" value="Beta-lactam-related"/>
</dbReference>
<dbReference type="Pfam" id="PF00144">
    <property type="entry name" value="Beta-lactamase"/>
    <property type="match status" value="1"/>
</dbReference>
<feature type="domain" description="Beta-lactamase-related" evidence="2">
    <location>
        <begin position="31"/>
        <end position="355"/>
    </location>
</feature>
<protein>
    <submittedName>
        <fullName evidence="3">Beta-lactamase family protein</fullName>
    </submittedName>
</protein>
<evidence type="ECO:0000313" key="3">
    <source>
        <dbReference type="EMBL" id="MDA0163056.1"/>
    </source>
</evidence>
<reference evidence="3" key="1">
    <citation type="submission" date="2022-10" db="EMBL/GenBank/DDBJ databases">
        <title>The WGS of Solirubrobacter ginsenosidimutans DSM 21036.</title>
        <authorList>
            <person name="Jiang Z."/>
        </authorList>
    </citation>
    <scope>NUCLEOTIDE SEQUENCE</scope>
    <source>
        <strain evidence="3">DSM 21036</strain>
    </source>
</reference>
<evidence type="ECO:0000259" key="2">
    <source>
        <dbReference type="Pfam" id="PF00144"/>
    </source>
</evidence>
<feature type="signal peptide" evidence="1">
    <location>
        <begin position="1"/>
        <end position="22"/>
    </location>
</feature>
<dbReference type="Proteomes" id="UP001149140">
    <property type="component" value="Unassembled WGS sequence"/>
</dbReference>
<evidence type="ECO:0000313" key="4">
    <source>
        <dbReference type="Proteomes" id="UP001149140"/>
    </source>
</evidence>
<dbReference type="PANTHER" id="PTHR46825:SF7">
    <property type="entry name" value="D-ALANYL-D-ALANINE CARBOXYPEPTIDASE"/>
    <property type="match status" value="1"/>
</dbReference>
<name>A0A9X3MU34_9ACTN</name>
<dbReference type="EMBL" id="JAPDOD010000022">
    <property type="protein sequence ID" value="MDA0163056.1"/>
    <property type="molecule type" value="Genomic_DNA"/>
</dbReference>
<dbReference type="Gene3D" id="3.40.710.10">
    <property type="entry name" value="DD-peptidase/beta-lactamase superfamily"/>
    <property type="match status" value="1"/>
</dbReference>
<dbReference type="RefSeq" id="WP_270042297.1">
    <property type="nucleotide sequence ID" value="NZ_JAPDOD010000022.1"/>
</dbReference>
<feature type="chain" id="PRO_5040959492" evidence="1">
    <location>
        <begin position="23"/>
        <end position="374"/>
    </location>
</feature>